<evidence type="ECO:0000313" key="2">
    <source>
        <dbReference type="Proteomes" id="UP001418222"/>
    </source>
</evidence>
<organism evidence="1 2">
    <name type="scientific">Platanthera zijinensis</name>
    <dbReference type="NCBI Taxonomy" id="2320716"/>
    <lineage>
        <taxon>Eukaryota</taxon>
        <taxon>Viridiplantae</taxon>
        <taxon>Streptophyta</taxon>
        <taxon>Embryophyta</taxon>
        <taxon>Tracheophyta</taxon>
        <taxon>Spermatophyta</taxon>
        <taxon>Magnoliopsida</taxon>
        <taxon>Liliopsida</taxon>
        <taxon>Asparagales</taxon>
        <taxon>Orchidaceae</taxon>
        <taxon>Orchidoideae</taxon>
        <taxon>Orchideae</taxon>
        <taxon>Orchidinae</taxon>
        <taxon>Platanthera</taxon>
    </lineage>
</organism>
<dbReference type="EMBL" id="JBBWWQ010000002">
    <property type="protein sequence ID" value="KAK8953964.1"/>
    <property type="molecule type" value="Genomic_DNA"/>
</dbReference>
<comment type="caution">
    <text evidence="1">The sequence shown here is derived from an EMBL/GenBank/DDBJ whole genome shotgun (WGS) entry which is preliminary data.</text>
</comment>
<gene>
    <name evidence="1" type="ORF">KSP39_PZI001839</name>
</gene>
<keyword evidence="2" id="KW-1185">Reference proteome</keyword>
<dbReference type="AlphaFoldDB" id="A0AAP0GDZ2"/>
<proteinExistence type="predicted"/>
<name>A0AAP0GDZ2_9ASPA</name>
<dbReference type="PROSITE" id="PS00900">
    <property type="entry name" value="RNA_POL_PHAGE_1"/>
    <property type="match status" value="1"/>
</dbReference>
<sequence length="95" mass="10733">MQLAEKAVDPFQFLAKILCNHIVSDSNMIPVTQDASASAYQIMSSLLLHHEMARVLPSLNSRKKIADVYMSLLGELKSYFSRNLDKDQYSLIESL</sequence>
<dbReference type="SUPFAM" id="SSF56672">
    <property type="entry name" value="DNA/RNA polymerases"/>
    <property type="match status" value="1"/>
</dbReference>
<accession>A0AAP0GDZ2</accession>
<dbReference type="GO" id="GO:0003677">
    <property type="term" value="F:DNA binding"/>
    <property type="evidence" value="ECO:0007669"/>
    <property type="project" value="InterPro"/>
</dbReference>
<dbReference type="InterPro" id="IPR043502">
    <property type="entry name" value="DNA/RNA_pol_sf"/>
</dbReference>
<protein>
    <submittedName>
        <fullName evidence="1">Uncharacterized protein</fullName>
    </submittedName>
</protein>
<reference evidence="1 2" key="1">
    <citation type="journal article" date="2022" name="Nat. Plants">
        <title>Genomes of leafy and leafless Platanthera orchids illuminate the evolution of mycoheterotrophy.</title>
        <authorList>
            <person name="Li M.H."/>
            <person name="Liu K.W."/>
            <person name="Li Z."/>
            <person name="Lu H.C."/>
            <person name="Ye Q.L."/>
            <person name="Zhang D."/>
            <person name="Wang J.Y."/>
            <person name="Li Y.F."/>
            <person name="Zhong Z.M."/>
            <person name="Liu X."/>
            <person name="Yu X."/>
            <person name="Liu D.K."/>
            <person name="Tu X.D."/>
            <person name="Liu B."/>
            <person name="Hao Y."/>
            <person name="Liao X.Y."/>
            <person name="Jiang Y.T."/>
            <person name="Sun W.H."/>
            <person name="Chen J."/>
            <person name="Chen Y.Q."/>
            <person name="Ai Y."/>
            <person name="Zhai J.W."/>
            <person name="Wu S.S."/>
            <person name="Zhou Z."/>
            <person name="Hsiao Y.Y."/>
            <person name="Wu W.L."/>
            <person name="Chen Y.Y."/>
            <person name="Lin Y.F."/>
            <person name="Hsu J.L."/>
            <person name="Li C.Y."/>
            <person name="Wang Z.W."/>
            <person name="Zhao X."/>
            <person name="Zhong W.Y."/>
            <person name="Ma X.K."/>
            <person name="Ma L."/>
            <person name="Huang J."/>
            <person name="Chen G.Z."/>
            <person name="Huang M.Z."/>
            <person name="Huang L."/>
            <person name="Peng D.H."/>
            <person name="Luo Y.B."/>
            <person name="Zou S.Q."/>
            <person name="Chen S.P."/>
            <person name="Lan S."/>
            <person name="Tsai W.C."/>
            <person name="Van de Peer Y."/>
            <person name="Liu Z.J."/>
        </authorList>
    </citation>
    <scope>NUCLEOTIDE SEQUENCE [LARGE SCALE GENOMIC DNA]</scope>
    <source>
        <strain evidence="1">Lor287</strain>
    </source>
</reference>
<dbReference type="GO" id="GO:0003899">
    <property type="term" value="F:DNA-directed RNA polymerase activity"/>
    <property type="evidence" value="ECO:0007669"/>
    <property type="project" value="InterPro"/>
</dbReference>
<dbReference type="Proteomes" id="UP001418222">
    <property type="component" value="Unassembled WGS sequence"/>
</dbReference>
<dbReference type="GO" id="GO:0006351">
    <property type="term" value="P:DNA-templated transcription"/>
    <property type="evidence" value="ECO:0007669"/>
    <property type="project" value="InterPro"/>
</dbReference>
<dbReference type="InterPro" id="IPR002092">
    <property type="entry name" value="DNA-dir_Rpol_phage-type"/>
</dbReference>
<evidence type="ECO:0000313" key="1">
    <source>
        <dbReference type="EMBL" id="KAK8953964.1"/>
    </source>
</evidence>